<dbReference type="InterPro" id="IPR029058">
    <property type="entry name" value="AB_hydrolase_fold"/>
</dbReference>
<organism evidence="2 3">
    <name type="scientific">Nocardia arthritidis</name>
    <dbReference type="NCBI Taxonomy" id="228602"/>
    <lineage>
        <taxon>Bacteria</taxon>
        <taxon>Bacillati</taxon>
        <taxon>Actinomycetota</taxon>
        <taxon>Actinomycetes</taxon>
        <taxon>Mycobacteriales</taxon>
        <taxon>Nocardiaceae</taxon>
        <taxon>Nocardia</taxon>
    </lineage>
</organism>
<dbReference type="InterPro" id="IPR050583">
    <property type="entry name" value="Mycobacterial_A85_antigen"/>
</dbReference>
<dbReference type="SUPFAM" id="SSF53474">
    <property type="entry name" value="alpha/beta-Hydrolases"/>
    <property type="match status" value="1"/>
</dbReference>
<dbReference type="GO" id="GO:0016747">
    <property type="term" value="F:acyltransferase activity, transferring groups other than amino-acyl groups"/>
    <property type="evidence" value="ECO:0007669"/>
    <property type="project" value="TreeGrafter"/>
</dbReference>
<dbReference type="KEGG" id="nah:F5544_13285"/>
<evidence type="ECO:0000313" key="2">
    <source>
        <dbReference type="EMBL" id="QIS10546.1"/>
    </source>
</evidence>
<dbReference type="Pfam" id="PF00756">
    <property type="entry name" value="Esterase"/>
    <property type="match status" value="1"/>
</dbReference>
<dbReference type="RefSeq" id="WP_174867333.1">
    <property type="nucleotide sequence ID" value="NZ_CP046172.1"/>
</dbReference>
<accession>A0A6G9YBW2</accession>
<proteinExistence type="predicted"/>
<feature type="signal peptide" evidence="1">
    <location>
        <begin position="1"/>
        <end position="29"/>
    </location>
</feature>
<keyword evidence="1" id="KW-0732">Signal</keyword>
<name>A0A6G9YBW2_9NOCA</name>
<sequence length="325" mass="35260">MGVEIVLRKVMTAGAALIPLISGIGAATADTTPAAAVVRIDQLGPTRSKMLIDSPAMQRVVEVHVLHPDNDEPRPAYYLLDGVDSEPPETNWTQHTDIVRFFADKQVNVVLPVGGEGSYYTDWERPDPHLGGQLRWETFLTDELPPLIDKVFDGNGRNAIGGLSMGAASAAILATRHPDLYRGLATFSGCIDTLEPNAKLAIRESISWVGGNPDNMWGPDNDPAWQAHDPLANAEALRGKTIYVSVGNGASGPETWSDPQMPAAVTFGALLEYAARLCTEEFQRRLGLLGVPATFVYREVGTHSWPYWQIDLHESWPAIAAALAE</sequence>
<gene>
    <name evidence="2" type="ORF">F5544_13285</name>
</gene>
<dbReference type="AlphaFoldDB" id="A0A6G9YBW2"/>
<dbReference type="InterPro" id="IPR000801">
    <property type="entry name" value="Esterase-like"/>
</dbReference>
<feature type="chain" id="PRO_5026044734" evidence="1">
    <location>
        <begin position="30"/>
        <end position="325"/>
    </location>
</feature>
<reference evidence="2 3" key="1">
    <citation type="journal article" date="2019" name="ACS Chem. Biol.">
        <title>Identification and Mobilization of a Cryptic Antibiotic Biosynthesis Gene Locus from a Human-Pathogenic Nocardia Isolate.</title>
        <authorList>
            <person name="Herisse M."/>
            <person name="Ishida K."/>
            <person name="Porter J.L."/>
            <person name="Howden B."/>
            <person name="Hertweck C."/>
            <person name="Stinear T.P."/>
            <person name="Pidot S.J."/>
        </authorList>
    </citation>
    <scope>NUCLEOTIDE SEQUENCE [LARGE SCALE GENOMIC DNA]</scope>
    <source>
        <strain evidence="2 3">AUSMDU00012717</strain>
    </source>
</reference>
<evidence type="ECO:0000256" key="1">
    <source>
        <dbReference type="SAM" id="SignalP"/>
    </source>
</evidence>
<protein>
    <submittedName>
        <fullName evidence="2">Esterase family protein</fullName>
    </submittedName>
</protein>
<keyword evidence="3" id="KW-1185">Reference proteome</keyword>
<dbReference type="EMBL" id="CP046172">
    <property type="protein sequence ID" value="QIS10546.1"/>
    <property type="molecule type" value="Genomic_DNA"/>
</dbReference>
<evidence type="ECO:0000313" key="3">
    <source>
        <dbReference type="Proteomes" id="UP000503540"/>
    </source>
</evidence>
<dbReference type="PANTHER" id="PTHR48098:SF1">
    <property type="entry name" value="DIACYLGLYCEROL ACYLTRANSFERASE_MYCOLYLTRANSFERASE AG85A"/>
    <property type="match status" value="1"/>
</dbReference>
<dbReference type="Gene3D" id="3.40.50.1820">
    <property type="entry name" value="alpha/beta hydrolase"/>
    <property type="match status" value="1"/>
</dbReference>
<dbReference type="PANTHER" id="PTHR48098">
    <property type="entry name" value="ENTEROCHELIN ESTERASE-RELATED"/>
    <property type="match status" value="1"/>
</dbReference>
<dbReference type="Proteomes" id="UP000503540">
    <property type="component" value="Chromosome"/>
</dbReference>